<keyword evidence="1" id="KW-0472">Membrane</keyword>
<accession>A0ABS4X7A0</accession>
<organism evidence="3 4">
    <name type="scientific">Brachybacterium sacelli</name>
    <dbReference type="NCBI Taxonomy" id="173364"/>
    <lineage>
        <taxon>Bacteria</taxon>
        <taxon>Bacillati</taxon>
        <taxon>Actinomycetota</taxon>
        <taxon>Actinomycetes</taxon>
        <taxon>Micrococcales</taxon>
        <taxon>Dermabacteraceae</taxon>
        <taxon>Brachybacterium</taxon>
    </lineage>
</organism>
<sequence>MSSSDPGSPGGQEPETIVLRPRMVRVSAYLTGVIVLAGMIGGAVALESFHLGGRLGLVAMGILMFLFCHLEASVRLIARPRVLEVRNVFRVRTLDWPEIVGISFPMGDPWAHLDLADGSTLAINAIQRYDGKRAIAAAHRLQRLVHERGEATDSDPPGP</sequence>
<protein>
    <recommendedName>
        <fullName evidence="2">Low molecular weight protein antigen 6 PH domain-containing protein</fullName>
    </recommendedName>
</protein>
<keyword evidence="1" id="KW-0812">Transmembrane</keyword>
<evidence type="ECO:0000256" key="1">
    <source>
        <dbReference type="SAM" id="Phobius"/>
    </source>
</evidence>
<dbReference type="InterPro" id="IPR019692">
    <property type="entry name" value="CFP-6_PH"/>
</dbReference>
<evidence type="ECO:0000259" key="2">
    <source>
        <dbReference type="Pfam" id="PF10756"/>
    </source>
</evidence>
<keyword evidence="1" id="KW-1133">Transmembrane helix</keyword>
<evidence type="ECO:0000313" key="4">
    <source>
        <dbReference type="Proteomes" id="UP001519290"/>
    </source>
</evidence>
<feature type="transmembrane region" description="Helical" evidence="1">
    <location>
        <begin position="58"/>
        <end position="78"/>
    </location>
</feature>
<comment type="caution">
    <text evidence="3">The sequence shown here is derived from an EMBL/GenBank/DDBJ whole genome shotgun (WGS) entry which is preliminary data.</text>
</comment>
<proteinExistence type="predicted"/>
<dbReference type="Pfam" id="PF10756">
    <property type="entry name" value="bPH_6"/>
    <property type="match status" value="1"/>
</dbReference>
<evidence type="ECO:0000313" key="3">
    <source>
        <dbReference type="EMBL" id="MBP2384310.1"/>
    </source>
</evidence>
<keyword evidence="4" id="KW-1185">Reference proteome</keyword>
<feature type="domain" description="Low molecular weight protein antigen 6 PH" evidence="2">
    <location>
        <begin position="74"/>
        <end position="141"/>
    </location>
</feature>
<name>A0ABS4X7A0_9MICO</name>
<feature type="transmembrane region" description="Helical" evidence="1">
    <location>
        <begin position="26"/>
        <end position="46"/>
    </location>
</feature>
<gene>
    <name evidence="3" type="ORF">JOF43_004299</name>
</gene>
<reference evidence="3 4" key="1">
    <citation type="submission" date="2021-03" db="EMBL/GenBank/DDBJ databases">
        <title>Sequencing the genomes of 1000 actinobacteria strains.</title>
        <authorList>
            <person name="Klenk H.-P."/>
        </authorList>
    </citation>
    <scope>NUCLEOTIDE SEQUENCE [LARGE SCALE GENOMIC DNA]</scope>
    <source>
        <strain evidence="3 4">DSM 14566</strain>
    </source>
</reference>
<dbReference type="Proteomes" id="UP001519290">
    <property type="component" value="Unassembled WGS sequence"/>
</dbReference>
<dbReference type="RefSeq" id="WP_342592253.1">
    <property type="nucleotide sequence ID" value="NZ_BAAAJW010000001.1"/>
</dbReference>
<dbReference type="EMBL" id="JAGIOD010000002">
    <property type="protein sequence ID" value="MBP2384310.1"/>
    <property type="molecule type" value="Genomic_DNA"/>
</dbReference>